<dbReference type="GO" id="GO:0006281">
    <property type="term" value="P:DNA repair"/>
    <property type="evidence" value="ECO:0007669"/>
    <property type="project" value="UniProtKB-UniRule"/>
</dbReference>
<keyword evidence="9 14" id="KW-0460">Magnesium</keyword>
<evidence type="ECO:0000256" key="14">
    <source>
        <dbReference type="RuleBase" id="RU910737"/>
    </source>
</evidence>
<feature type="region of interest" description="Disordered" evidence="15">
    <location>
        <begin position="526"/>
        <end position="555"/>
    </location>
</feature>
<keyword evidence="11 14" id="KW-0234">DNA repair</keyword>
<dbReference type="InterPro" id="IPR044752">
    <property type="entry name" value="PIN-like_EXO1"/>
</dbReference>
<dbReference type="PRINTS" id="PR00853">
    <property type="entry name" value="XPGRADSUPER"/>
</dbReference>
<comment type="function">
    <text evidence="14">5'-&gt;3' double-stranded DNA exonuclease which may also possess a cryptic 3'-&gt;5' double-stranded DNA exonuclease activity. Functions in DNA mismatch repair.</text>
</comment>
<dbReference type="GO" id="GO:0003677">
    <property type="term" value="F:DNA binding"/>
    <property type="evidence" value="ECO:0007669"/>
    <property type="project" value="UniProtKB-UniRule"/>
</dbReference>
<feature type="domain" description="XPG-I" evidence="16">
    <location>
        <begin position="144"/>
        <end position="213"/>
    </location>
</feature>
<dbReference type="SMART" id="SM00279">
    <property type="entry name" value="HhH2"/>
    <property type="match status" value="1"/>
</dbReference>
<dbReference type="InterPro" id="IPR019974">
    <property type="entry name" value="XPG_CS"/>
</dbReference>
<dbReference type="InterPro" id="IPR006084">
    <property type="entry name" value="XPG/Rad2"/>
</dbReference>
<gene>
    <name evidence="18" type="ORF">R1flu_007008</name>
</gene>
<evidence type="ECO:0000256" key="2">
    <source>
        <dbReference type="ARBA" id="ARBA00010563"/>
    </source>
</evidence>
<feature type="region of interest" description="Disordered" evidence="15">
    <location>
        <begin position="94"/>
        <end position="117"/>
    </location>
</feature>
<evidence type="ECO:0000313" key="19">
    <source>
        <dbReference type="Proteomes" id="UP001605036"/>
    </source>
</evidence>
<dbReference type="GO" id="GO:0046872">
    <property type="term" value="F:metal ion binding"/>
    <property type="evidence" value="ECO:0007669"/>
    <property type="project" value="UniProtKB-UniRule"/>
</dbReference>
<comment type="cofactor">
    <cofactor evidence="14">
        <name>Mg(2+)</name>
        <dbReference type="ChEBI" id="CHEBI:18420"/>
    </cofactor>
    <text evidence="14">Binds 2 magnesium ions per subunit. They probably participate in the reaction catalyzed by the enzyme. May bind an additional third magnesium ion after substrate binding.</text>
</comment>
<feature type="compositionally biased region" description="Polar residues" evidence="15">
    <location>
        <begin position="450"/>
        <end position="473"/>
    </location>
</feature>
<dbReference type="GO" id="GO:0005634">
    <property type="term" value="C:nucleus"/>
    <property type="evidence" value="ECO:0007669"/>
    <property type="project" value="UniProtKB-SubCell"/>
</dbReference>
<dbReference type="PANTHER" id="PTHR11081:SF8">
    <property type="entry name" value="EXONUCLEASE 1"/>
    <property type="match status" value="1"/>
</dbReference>
<feature type="compositionally biased region" description="Low complexity" evidence="15">
    <location>
        <begin position="397"/>
        <end position="423"/>
    </location>
</feature>
<feature type="region of interest" description="Disordered" evidence="15">
    <location>
        <begin position="383"/>
        <end position="423"/>
    </location>
</feature>
<dbReference type="Gene3D" id="3.40.50.1010">
    <property type="entry name" value="5'-nuclease"/>
    <property type="match status" value="1"/>
</dbReference>
<dbReference type="SUPFAM" id="SSF88723">
    <property type="entry name" value="PIN domain-like"/>
    <property type="match status" value="1"/>
</dbReference>
<dbReference type="EMBL" id="JBHFFA010000003">
    <property type="protein sequence ID" value="KAL2635529.1"/>
    <property type="molecule type" value="Genomic_DNA"/>
</dbReference>
<dbReference type="GO" id="GO:0035312">
    <property type="term" value="F:5'-3' DNA exonuclease activity"/>
    <property type="evidence" value="ECO:0007669"/>
    <property type="project" value="UniProtKB-UniRule"/>
</dbReference>
<dbReference type="Gene3D" id="1.10.150.20">
    <property type="entry name" value="5' to 3' exonuclease, C-terminal subdomain"/>
    <property type="match status" value="1"/>
</dbReference>
<keyword evidence="10 14" id="KW-0267">Excision nuclease</keyword>
<evidence type="ECO:0000256" key="5">
    <source>
        <dbReference type="ARBA" id="ARBA00022723"/>
    </source>
</evidence>
<comment type="caution">
    <text evidence="18">The sequence shown here is derived from an EMBL/GenBank/DDBJ whole genome shotgun (WGS) entry which is preliminary data.</text>
</comment>
<dbReference type="InterPro" id="IPR006086">
    <property type="entry name" value="XPG-I_dom"/>
</dbReference>
<dbReference type="InterPro" id="IPR029060">
    <property type="entry name" value="PIN-like_dom_sf"/>
</dbReference>
<keyword evidence="6 14" id="KW-0227">DNA damage</keyword>
<dbReference type="EC" id="3.1.-.-" evidence="14"/>
<evidence type="ECO:0000256" key="11">
    <source>
        <dbReference type="ARBA" id="ARBA00023204"/>
    </source>
</evidence>
<keyword evidence="19" id="KW-1185">Reference proteome</keyword>
<dbReference type="Pfam" id="PF00867">
    <property type="entry name" value="XPG_I"/>
    <property type="match status" value="1"/>
</dbReference>
<dbReference type="Pfam" id="PF00752">
    <property type="entry name" value="XPG_N"/>
    <property type="match status" value="1"/>
</dbReference>
<dbReference type="PROSITE" id="PS00842">
    <property type="entry name" value="XPG_2"/>
    <property type="match status" value="1"/>
</dbReference>
<evidence type="ECO:0000256" key="6">
    <source>
        <dbReference type="ARBA" id="ARBA00022763"/>
    </source>
</evidence>
<protein>
    <recommendedName>
        <fullName evidence="3 14">Exonuclease 1</fullName>
        <ecNumber evidence="14">3.1.-.-</ecNumber>
    </recommendedName>
</protein>
<evidence type="ECO:0000256" key="9">
    <source>
        <dbReference type="ARBA" id="ARBA00022842"/>
    </source>
</evidence>
<evidence type="ECO:0000256" key="3">
    <source>
        <dbReference type="ARBA" id="ARBA00020324"/>
    </source>
</evidence>
<reference evidence="18 19" key="1">
    <citation type="submission" date="2024-09" db="EMBL/GenBank/DDBJ databases">
        <title>Chromosome-scale assembly of Riccia fluitans.</title>
        <authorList>
            <person name="Paukszto L."/>
            <person name="Sawicki J."/>
            <person name="Karawczyk K."/>
            <person name="Piernik-Szablinska J."/>
            <person name="Szczecinska M."/>
            <person name="Mazdziarz M."/>
        </authorList>
    </citation>
    <scope>NUCLEOTIDE SEQUENCE [LARGE SCALE GENOMIC DNA]</scope>
    <source>
        <strain evidence="18">Rf_01</strain>
        <tissue evidence="18">Aerial parts of the thallus</tissue>
    </source>
</reference>
<comment type="function">
    <text evidence="13">Putative 5'-&gt;3' double-stranded DNA exonuclease which may also contain a cryptic 3'-&gt;5' double-stranded DNA exonuclease activity. May be involved in DNA mismatch repair (MMR).</text>
</comment>
<dbReference type="SMART" id="SM00485">
    <property type="entry name" value="XPGN"/>
    <property type="match status" value="1"/>
</dbReference>
<dbReference type="AlphaFoldDB" id="A0ABD1Z0B6"/>
<feature type="region of interest" description="Disordered" evidence="15">
    <location>
        <begin position="441"/>
        <end position="488"/>
    </location>
</feature>
<keyword evidence="5 14" id="KW-0479">Metal-binding</keyword>
<evidence type="ECO:0000259" key="16">
    <source>
        <dbReference type="SMART" id="SM00484"/>
    </source>
</evidence>
<keyword evidence="8 14" id="KW-0378">Hydrolase</keyword>
<dbReference type="PANTHER" id="PTHR11081">
    <property type="entry name" value="FLAP ENDONUCLEASE FAMILY MEMBER"/>
    <property type="match status" value="1"/>
</dbReference>
<dbReference type="CDD" id="cd09901">
    <property type="entry name" value="H3TH_FEN1-like"/>
    <property type="match status" value="1"/>
</dbReference>
<evidence type="ECO:0000256" key="10">
    <source>
        <dbReference type="ARBA" id="ARBA00022881"/>
    </source>
</evidence>
<dbReference type="SMART" id="SM00484">
    <property type="entry name" value="XPGI"/>
    <property type="match status" value="1"/>
</dbReference>
<dbReference type="CDD" id="cd09857">
    <property type="entry name" value="PIN_EXO1"/>
    <property type="match status" value="1"/>
</dbReference>
<feature type="compositionally biased region" description="Low complexity" evidence="15">
    <location>
        <begin position="675"/>
        <end position="693"/>
    </location>
</feature>
<comment type="similarity">
    <text evidence="2 14">Belongs to the XPG/RAD2 endonuclease family. EXO1 subfamily.</text>
</comment>
<feature type="domain" description="XPG N-terminal" evidence="17">
    <location>
        <begin position="1"/>
        <end position="105"/>
    </location>
</feature>
<keyword evidence="12 14" id="KW-0539">Nucleus</keyword>
<proteinExistence type="inferred from homology"/>
<evidence type="ECO:0000256" key="4">
    <source>
        <dbReference type="ARBA" id="ARBA00022722"/>
    </source>
</evidence>
<evidence type="ECO:0000256" key="15">
    <source>
        <dbReference type="SAM" id="MobiDB-lite"/>
    </source>
</evidence>
<comment type="subcellular location">
    <subcellularLocation>
        <location evidence="1 14">Nucleus</location>
    </subcellularLocation>
</comment>
<accession>A0ABD1Z0B6</accession>
<keyword evidence="7 14" id="KW-0228">DNA excision</keyword>
<dbReference type="InterPro" id="IPR008918">
    <property type="entry name" value="HhH2"/>
</dbReference>
<evidence type="ECO:0000256" key="1">
    <source>
        <dbReference type="ARBA" id="ARBA00004123"/>
    </source>
</evidence>
<evidence type="ECO:0000256" key="7">
    <source>
        <dbReference type="ARBA" id="ARBA00022769"/>
    </source>
</evidence>
<feature type="region of interest" description="Disordered" evidence="15">
    <location>
        <begin position="674"/>
        <end position="743"/>
    </location>
</feature>
<evidence type="ECO:0000259" key="17">
    <source>
        <dbReference type="SMART" id="SM00485"/>
    </source>
</evidence>
<evidence type="ECO:0000313" key="18">
    <source>
        <dbReference type="EMBL" id="KAL2635529.1"/>
    </source>
</evidence>
<dbReference type="InterPro" id="IPR036279">
    <property type="entry name" value="5-3_exonuclease_C_sf"/>
</dbReference>
<evidence type="ECO:0000256" key="13">
    <source>
        <dbReference type="ARBA" id="ARBA00060210"/>
    </source>
</evidence>
<keyword evidence="14" id="KW-0269">Exonuclease</keyword>
<evidence type="ECO:0000256" key="12">
    <source>
        <dbReference type="ARBA" id="ARBA00023242"/>
    </source>
</evidence>
<dbReference type="InterPro" id="IPR006085">
    <property type="entry name" value="XPG_DNA_repair_N"/>
</dbReference>
<organism evidence="18 19">
    <name type="scientific">Riccia fluitans</name>
    <dbReference type="NCBI Taxonomy" id="41844"/>
    <lineage>
        <taxon>Eukaryota</taxon>
        <taxon>Viridiplantae</taxon>
        <taxon>Streptophyta</taxon>
        <taxon>Embryophyta</taxon>
        <taxon>Marchantiophyta</taxon>
        <taxon>Marchantiopsida</taxon>
        <taxon>Marchantiidae</taxon>
        <taxon>Marchantiales</taxon>
        <taxon>Ricciaceae</taxon>
        <taxon>Riccia</taxon>
    </lineage>
</organism>
<feature type="compositionally biased region" description="Polar residues" evidence="15">
    <location>
        <begin position="701"/>
        <end position="712"/>
    </location>
</feature>
<dbReference type="Proteomes" id="UP001605036">
    <property type="component" value="Unassembled WGS sequence"/>
</dbReference>
<dbReference type="FunFam" id="3.40.50.1010:FF:000002">
    <property type="entry name" value="Exonuclease 1, putative"/>
    <property type="match status" value="1"/>
</dbReference>
<feature type="compositionally biased region" description="Low complexity" evidence="15">
    <location>
        <begin position="534"/>
        <end position="545"/>
    </location>
</feature>
<dbReference type="SUPFAM" id="SSF47807">
    <property type="entry name" value="5' to 3' exonuclease, C-terminal subdomain"/>
    <property type="match status" value="1"/>
</dbReference>
<evidence type="ECO:0000256" key="8">
    <source>
        <dbReference type="ARBA" id="ARBA00022801"/>
    </source>
</evidence>
<dbReference type="FunFam" id="1.10.150.20:FF:000011">
    <property type="entry name" value="exonuclease 1"/>
    <property type="match status" value="1"/>
</dbReference>
<feature type="region of interest" description="Disordered" evidence="15">
    <location>
        <begin position="612"/>
        <end position="636"/>
    </location>
</feature>
<name>A0ABD1Z0B6_9MARC</name>
<sequence>MGIQGLLQALKPYAEPAHVKKYAGKRVGIDAYSWLHKGAYGCGMELQLTDSESEKRKVPLYVSYCMHRIKMLLYNKVTPVVVFDGGPLPLKAATQQERRRRREVNLENAQRKHADGDMSGAQELYQRAVEITPAMAHQLIEVLREQGIEFVVAPYEADAQLAYLASLPMHKGGVAAVISEDSDLLAYGCQAVLFKMDRYGHGEEIRMKNLFECDPPPLKALSFKGFTQDLFLCMCVMAGCDFLSSIPGIGVKRAHGLLAKYRNVSRVLSKLKLERPTTFPENYMADFSQAKAIFCYARVYDREKRELVLLNPLPEELTEEFEGNFDFLGPDLPRSRAKAIAEGRLDPVTMEAFSFIPSPIAVALASCGSEELRKDSEFSPAPIKPFSMYGPKKESPKLPSTSLLFSPKSLKPPSSPASPSSMIASKKATLRIFDSSPVRSLRSLKDNESSESSNIKVETTQMEFAASSTSEIPRSSGEMDDSSEASQLTVSYEQTISETHASYSGATRNETMDVDQTFLEQLMSVAGQGSEAPTQTSSTTSFVQSIKSERGIRSNNPFKRKMMETYSESFHSTAHKIRASFGVEVRKNAEELGPTEYHFAEVSTLLRLRETPTDERECGTTAADLDPQKEEELASPADSVFAQSADGVDESPSSVLTEISLNFEAAEISPADTVASGKLSSSPPGGPSAGKLSVKCRVMSINRSTSSVQNGRSRGGARSKIQSPSPANPLGGGILKFFKPVSQ</sequence>
<keyword evidence="4 14" id="KW-0540">Nuclease</keyword>
<feature type="compositionally biased region" description="Basic and acidic residues" evidence="15">
    <location>
        <begin position="103"/>
        <end position="116"/>
    </location>
</feature>
<keyword evidence="14" id="KW-0238">DNA-binding</keyword>